<dbReference type="eggNOG" id="ENOG502S7M4">
    <property type="taxonomic scope" value="Eukaryota"/>
</dbReference>
<comment type="subcellular location">
    <subcellularLocation>
        <location evidence="1">Mitochondrion intermembrane space</location>
    </subcellularLocation>
</comment>
<dbReference type="Pfam" id="PF08991">
    <property type="entry name" value="CMC4"/>
    <property type="match status" value="1"/>
</dbReference>
<evidence type="ECO:0000256" key="2">
    <source>
        <dbReference type="ARBA" id="ARBA00009858"/>
    </source>
</evidence>
<evidence type="ECO:0000313" key="8">
    <source>
        <dbReference type="Proteomes" id="UP000009131"/>
    </source>
</evidence>
<dbReference type="OrthoDB" id="13601at2759"/>
<accession>G7E2K9</accession>
<dbReference type="RefSeq" id="XP_014565498.1">
    <property type="nucleotide sequence ID" value="XM_014710012.1"/>
</dbReference>
<dbReference type="PROSITE" id="PS51808">
    <property type="entry name" value="CHCH"/>
    <property type="match status" value="1"/>
</dbReference>
<evidence type="ECO:0000256" key="6">
    <source>
        <dbReference type="SAM" id="MobiDB-lite"/>
    </source>
</evidence>
<evidence type="ECO:0000256" key="5">
    <source>
        <dbReference type="ARBA" id="ARBA00023157"/>
    </source>
</evidence>
<dbReference type="PANTHER" id="PTHR15590:SF0">
    <property type="entry name" value="CX9C MOTIF-CONTAINING PROTEIN 4"/>
    <property type="match status" value="1"/>
</dbReference>
<keyword evidence="4" id="KW-0496">Mitochondrion</keyword>
<evidence type="ECO:0000256" key="1">
    <source>
        <dbReference type="ARBA" id="ARBA00004569"/>
    </source>
</evidence>
<gene>
    <name evidence="7" type="primary">Mo03744</name>
    <name evidence="7" type="ORF">E5Q_03744</name>
</gene>
<sequence length="86" mass="9435">MPVSEDPPCQMEACAIQTCLSRNSYNQERCQSSVTALYKCCAEMYEREGGGDGSARRRGKGEKGDAGSTACPLRSVVLRKLKDLER</sequence>
<dbReference type="HOGENOM" id="CLU_177210_0_0_1"/>
<proteinExistence type="inferred from homology"/>
<dbReference type="PANTHER" id="PTHR15590">
    <property type="entry name" value="CX9C MOTIF-CONTAINING PROTEIN 4"/>
    <property type="match status" value="1"/>
</dbReference>
<dbReference type="GO" id="GO:0005758">
    <property type="term" value="C:mitochondrial intermembrane space"/>
    <property type="evidence" value="ECO:0007669"/>
    <property type="project" value="UniProtKB-SubCell"/>
</dbReference>
<comment type="caution">
    <text evidence="7">The sequence shown here is derived from an EMBL/GenBank/DDBJ whole genome shotgun (WGS) entry which is preliminary data.</text>
</comment>
<keyword evidence="8" id="KW-1185">Reference proteome</keyword>
<dbReference type="SUPFAM" id="SSF47072">
    <property type="entry name" value="Cysteine alpha-hairpin motif"/>
    <property type="match status" value="1"/>
</dbReference>
<name>G7E2K9_MIXOS</name>
<dbReference type="InParanoid" id="G7E2K9"/>
<dbReference type="STRING" id="764103.G7E2K9"/>
<protein>
    <recommendedName>
        <fullName evidence="3">Cx9C motif-containing protein 4, mitochondrial</fullName>
    </recommendedName>
</protein>
<dbReference type="InterPro" id="IPR027179">
    <property type="entry name" value="CMC4"/>
</dbReference>
<evidence type="ECO:0000313" key="7">
    <source>
        <dbReference type="EMBL" id="GAA97069.1"/>
    </source>
</evidence>
<keyword evidence="5" id="KW-1015">Disulfide bond</keyword>
<reference evidence="7 8" key="2">
    <citation type="journal article" date="2012" name="Open Biol.">
        <title>Characteristics of nucleosomes and linker DNA regions on the genome of the basidiomycete Mixia osmundae revealed by mono- and dinucleosome mapping.</title>
        <authorList>
            <person name="Nishida H."/>
            <person name="Kondo S."/>
            <person name="Matsumoto T."/>
            <person name="Suzuki Y."/>
            <person name="Yoshikawa H."/>
            <person name="Taylor T.D."/>
            <person name="Sugiyama J."/>
        </authorList>
    </citation>
    <scope>NUCLEOTIDE SEQUENCE [LARGE SCALE GENOMIC DNA]</scope>
    <source>
        <strain evidence="8">CBS 9802 / IAM 14324 / JCM 22182 / KY 12970</strain>
    </source>
</reference>
<feature type="region of interest" description="Disordered" evidence="6">
    <location>
        <begin position="47"/>
        <end position="69"/>
    </location>
</feature>
<dbReference type="InterPro" id="IPR009069">
    <property type="entry name" value="Cys_alpha_HP_mot_SF"/>
</dbReference>
<dbReference type="EMBL" id="BABT02000110">
    <property type="protein sequence ID" value="GAA97069.1"/>
    <property type="molecule type" value="Genomic_DNA"/>
</dbReference>
<reference evidence="7 8" key="1">
    <citation type="journal article" date="2011" name="J. Gen. Appl. Microbiol.">
        <title>Draft genome sequencing of the enigmatic basidiomycete Mixia osmundae.</title>
        <authorList>
            <person name="Nishida H."/>
            <person name="Nagatsuka Y."/>
            <person name="Sugiyama J."/>
        </authorList>
    </citation>
    <scope>NUCLEOTIDE SEQUENCE [LARGE SCALE GENOMIC DNA]</scope>
    <source>
        <strain evidence="8">CBS 9802 / IAM 14324 / JCM 22182 / KY 12970</strain>
    </source>
</reference>
<dbReference type="AlphaFoldDB" id="G7E2K9"/>
<dbReference type="Gene3D" id="1.10.287.1130">
    <property type="entry name" value="CytochromE C oxidase copper chaperone"/>
    <property type="match status" value="1"/>
</dbReference>
<evidence type="ECO:0000256" key="3">
    <source>
        <dbReference type="ARBA" id="ARBA00019406"/>
    </source>
</evidence>
<comment type="similarity">
    <text evidence="2">Belongs to the CMC4 family.</text>
</comment>
<evidence type="ECO:0000256" key="4">
    <source>
        <dbReference type="ARBA" id="ARBA00023128"/>
    </source>
</evidence>
<organism evidence="7 8">
    <name type="scientific">Mixia osmundae (strain CBS 9802 / IAM 14324 / JCM 22182 / KY 12970)</name>
    <dbReference type="NCBI Taxonomy" id="764103"/>
    <lineage>
        <taxon>Eukaryota</taxon>
        <taxon>Fungi</taxon>
        <taxon>Dikarya</taxon>
        <taxon>Basidiomycota</taxon>
        <taxon>Pucciniomycotina</taxon>
        <taxon>Mixiomycetes</taxon>
        <taxon>Mixiales</taxon>
        <taxon>Mixiaceae</taxon>
        <taxon>Mixia</taxon>
    </lineage>
</organism>
<dbReference type="Proteomes" id="UP000009131">
    <property type="component" value="Unassembled WGS sequence"/>
</dbReference>